<reference evidence="3" key="2">
    <citation type="submission" date="2025-09" db="UniProtKB">
        <authorList>
            <consortium name="Ensembl"/>
        </authorList>
    </citation>
    <scope>IDENTIFICATION</scope>
</reference>
<dbReference type="OMA" id="WMIEDIR"/>
<dbReference type="Ensembl" id="ENSPMAT00000004518.1">
    <property type="protein sequence ID" value="ENSPMAP00000004500.1"/>
    <property type="gene ID" value="ENSPMAG00000004120.1"/>
</dbReference>
<keyword evidence="2" id="KW-0040">ANK repeat</keyword>
<reference evidence="3" key="1">
    <citation type="submission" date="2025-08" db="UniProtKB">
        <authorList>
            <consortium name="Ensembl"/>
        </authorList>
    </citation>
    <scope>IDENTIFICATION</scope>
</reference>
<dbReference type="GO" id="GO:0005737">
    <property type="term" value="C:cytoplasm"/>
    <property type="evidence" value="ECO:0007669"/>
    <property type="project" value="TreeGrafter"/>
</dbReference>
<sequence length="78" mass="8451">GADLLAVNVDGDMPYDICEEPDTLEHIEGAMAAKGITQETIDDTRSAVERHLMEDVRRAIANGDSLEHRDTQGATLVS</sequence>
<protein>
    <submittedName>
        <fullName evidence="3">Uncharacterized protein</fullName>
    </submittedName>
</protein>
<proteinExistence type="predicted"/>
<organism evidence="3">
    <name type="scientific">Petromyzon marinus</name>
    <name type="common">Sea lamprey</name>
    <dbReference type="NCBI Taxonomy" id="7757"/>
    <lineage>
        <taxon>Eukaryota</taxon>
        <taxon>Metazoa</taxon>
        <taxon>Chordata</taxon>
        <taxon>Craniata</taxon>
        <taxon>Vertebrata</taxon>
        <taxon>Cyclostomata</taxon>
        <taxon>Hyperoartia</taxon>
        <taxon>Petromyzontiformes</taxon>
        <taxon>Petromyzontidae</taxon>
        <taxon>Petromyzon</taxon>
    </lineage>
</organism>
<dbReference type="GO" id="GO:0017020">
    <property type="term" value="F:myosin phosphatase regulator activity"/>
    <property type="evidence" value="ECO:0007669"/>
    <property type="project" value="TreeGrafter"/>
</dbReference>
<dbReference type="STRING" id="7757.ENSPMAP00000004500"/>
<keyword evidence="1" id="KW-0677">Repeat</keyword>
<evidence type="ECO:0000256" key="1">
    <source>
        <dbReference type="ARBA" id="ARBA00022737"/>
    </source>
</evidence>
<accession>S4RH18</accession>
<dbReference type="PANTHER" id="PTHR24179:SF29">
    <property type="entry name" value="LD46604P"/>
    <property type="match status" value="1"/>
</dbReference>
<dbReference type="HOGENOM" id="CLU_2628366_0_0_1"/>
<evidence type="ECO:0000313" key="3">
    <source>
        <dbReference type="Ensembl" id="ENSPMAP00000004500.1"/>
    </source>
</evidence>
<name>S4RH18_PETMA</name>
<dbReference type="GeneTree" id="ENSGT00940000154090"/>
<dbReference type="GO" id="GO:0004857">
    <property type="term" value="F:enzyme inhibitor activity"/>
    <property type="evidence" value="ECO:0007669"/>
    <property type="project" value="TreeGrafter"/>
</dbReference>
<evidence type="ECO:0000256" key="2">
    <source>
        <dbReference type="ARBA" id="ARBA00023043"/>
    </source>
</evidence>
<dbReference type="AlphaFoldDB" id="S4RH18"/>
<dbReference type="InterPro" id="IPR051226">
    <property type="entry name" value="PP1_Regulatory_Subunit"/>
</dbReference>
<dbReference type="PANTHER" id="PTHR24179">
    <property type="entry name" value="PROTEIN PHOSPHATASE 1 REGULATORY SUBUNIT 12"/>
    <property type="match status" value="1"/>
</dbReference>